<dbReference type="GO" id="GO:0016874">
    <property type="term" value="F:ligase activity"/>
    <property type="evidence" value="ECO:0007669"/>
    <property type="project" value="UniProtKB-KW"/>
</dbReference>
<keyword evidence="3 5" id="KW-1133">Transmembrane helix</keyword>
<accession>A0ABW1ZLR7</accession>
<feature type="transmembrane region" description="Helical" evidence="5">
    <location>
        <begin position="102"/>
        <end position="124"/>
    </location>
</feature>
<evidence type="ECO:0000259" key="6">
    <source>
        <dbReference type="Pfam" id="PF04932"/>
    </source>
</evidence>
<evidence type="ECO:0000256" key="4">
    <source>
        <dbReference type="ARBA" id="ARBA00023136"/>
    </source>
</evidence>
<keyword evidence="8" id="KW-1185">Reference proteome</keyword>
<feature type="transmembrane region" description="Helical" evidence="5">
    <location>
        <begin position="136"/>
        <end position="163"/>
    </location>
</feature>
<keyword evidence="7" id="KW-0436">Ligase</keyword>
<gene>
    <name evidence="7" type="ORF">ACFP90_16070</name>
</gene>
<evidence type="ECO:0000256" key="5">
    <source>
        <dbReference type="SAM" id="Phobius"/>
    </source>
</evidence>
<dbReference type="InterPro" id="IPR051533">
    <property type="entry name" value="WaaL-like"/>
</dbReference>
<feature type="transmembrane region" description="Helical" evidence="5">
    <location>
        <begin position="42"/>
        <end position="62"/>
    </location>
</feature>
<dbReference type="EMBL" id="JBHSWB010000001">
    <property type="protein sequence ID" value="MFC6661676.1"/>
    <property type="molecule type" value="Genomic_DNA"/>
</dbReference>
<feature type="transmembrane region" description="Helical" evidence="5">
    <location>
        <begin position="74"/>
        <end position="96"/>
    </location>
</feature>
<organism evidence="7 8">
    <name type="scientific">Deinococcus multiflagellatus</name>
    <dbReference type="NCBI Taxonomy" id="1656887"/>
    <lineage>
        <taxon>Bacteria</taxon>
        <taxon>Thermotogati</taxon>
        <taxon>Deinococcota</taxon>
        <taxon>Deinococci</taxon>
        <taxon>Deinococcales</taxon>
        <taxon>Deinococcaceae</taxon>
        <taxon>Deinococcus</taxon>
    </lineage>
</organism>
<dbReference type="PANTHER" id="PTHR37422">
    <property type="entry name" value="TEICHURONIC ACID BIOSYNTHESIS PROTEIN TUAE"/>
    <property type="match status" value="1"/>
</dbReference>
<dbReference type="RefSeq" id="WP_380057262.1">
    <property type="nucleotide sequence ID" value="NZ_JBHSWB010000001.1"/>
</dbReference>
<evidence type="ECO:0000256" key="2">
    <source>
        <dbReference type="ARBA" id="ARBA00022692"/>
    </source>
</evidence>
<evidence type="ECO:0000313" key="7">
    <source>
        <dbReference type="EMBL" id="MFC6661676.1"/>
    </source>
</evidence>
<evidence type="ECO:0000313" key="8">
    <source>
        <dbReference type="Proteomes" id="UP001596317"/>
    </source>
</evidence>
<reference evidence="8" key="1">
    <citation type="journal article" date="2019" name="Int. J. Syst. Evol. Microbiol.">
        <title>The Global Catalogue of Microorganisms (GCM) 10K type strain sequencing project: providing services to taxonomists for standard genome sequencing and annotation.</title>
        <authorList>
            <consortium name="The Broad Institute Genomics Platform"/>
            <consortium name="The Broad Institute Genome Sequencing Center for Infectious Disease"/>
            <person name="Wu L."/>
            <person name="Ma J."/>
        </authorList>
    </citation>
    <scope>NUCLEOTIDE SEQUENCE [LARGE SCALE GENOMIC DNA]</scope>
    <source>
        <strain evidence="8">CCUG 63830</strain>
    </source>
</reference>
<feature type="domain" description="O-antigen ligase-related" evidence="6">
    <location>
        <begin position="136"/>
        <end position="282"/>
    </location>
</feature>
<comment type="caution">
    <text evidence="7">The sequence shown here is derived from an EMBL/GenBank/DDBJ whole genome shotgun (WGS) entry which is preliminary data.</text>
</comment>
<evidence type="ECO:0000256" key="1">
    <source>
        <dbReference type="ARBA" id="ARBA00004141"/>
    </source>
</evidence>
<evidence type="ECO:0000256" key="3">
    <source>
        <dbReference type="ARBA" id="ARBA00022989"/>
    </source>
</evidence>
<dbReference type="InterPro" id="IPR007016">
    <property type="entry name" value="O-antigen_ligase-rel_domated"/>
</dbReference>
<protein>
    <submittedName>
        <fullName evidence="7">O-antigen ligase family protein</fullName>
    </submittedName>
</protein>
<dbReference type="Pfam" id="PF04932">
    <property type="entry name" value="Wzy_C"/>
    <property type="match status" value="1"/>
</dbReference>
<comment type="subcellular location">
    <subcellularLocation>
        <location evidence="1">Membrane</location>
        <topology evidence="1">Multi-pass membrane protein</topology>
    </subcellularLocation>
</comment>
<name>A0ABW1ZLR7_9DEIO</name>
<proteinExistence type="predicted"/>
<keyword evidence="2 5" id="KW-0812">Transmembrane</keyword>
<dbReference type="Proteomes" id="UP001596317">
    <property type="component" value="Unassembled WGS sequence"/>
</dbReference>
<feature type="transmembrane region" description="Helical" evidence="5">
    <location>
        <begin position="12"/>
        <end position="36"/>
    </location>
</feature>
<dbReference type="PANTHER" id="PTHR37422:SF13">
    <property type="entry name" value="LIPOPOLYSACCHARIDE BIOSYNTHESIS PROTEIN PA4999-RELATED"/>
    <property type="match status" value="1"/>
</dbReference>
<sequence length="330" mass="35239">MSVLTLPALRGWAQLPAALQVPLVLFAALQGLAAVFSPWWPWALPLGLGRVLLLIALLLWGWQRARVAWRHHLYAGFLWVLAAAYLTGAVSASTLWPYREIGLLYLSSTALGLMAALTLLIALWDWPALGARHKALLALPMLLLVLAGSRTAWLALLVGATVLALHRLPLACRTLGRALAVGIPAALSVLLLLNEGPDRLSERTGLWRNASAVAQASPWGGAGSYQLGRLISYGCADAERHAASLQGCEGPLQVLPAPWTFAHNLSAHLLAETGIIGTTGWLLVLGLSVLVCLRTPTHWWRRASPPCSAATSLTIPCCCPAVFTLSCSGY</sequence>
<keyword evidence="4 5" id="KW-0472">Membrane</keyword>